<evidence type="ECO:0000313" key="3">
    <source>
        <dbReference type="EMBL" id="QIA65892.1"/>
    </source>
</evidence>
<feature type="compositionally biased region" description="Polar residues" evidence="1">
    <location>
        <begin position="354"/>
        <end position="376"/>
    </location>
</feature>
<evidence type="ECO:0000256" key="2">
    <source>
        <dbReference type="SAM" id="Phobius"/>
    </source>
</evidence>
<evidence type="ECO:0008006" key="5">
    <source>
        <dbReference type="Google" id="ProtNLM"/>
    </source>
</evidence>
<dbReference type="InterPro" id="IPR050767">
    <property type="entry name" value="Sel1_AlgK"/>
</dbReference>
<dbReference type="InterPro" id="IPR006597">
    <property type="entry name" value="Sel1-like"/>
</dbReference>
<dbReference type="EMBL" id="CP047476">
    <property type="protein sequence ID" value="QIA65892.1"/>
    <property type="molecule type" value="Genomic_DNA"/>
</dbReference>
<dbReference type="InterPro" id="IPR011990">
    <property type="entry name" value="TPR-like_helical_dom_sf"/>
</dbReference>
<proteinExistence type="predicted"/>
<dbReference type="PANTHER" id="PTHR11102">
    <property type="entry name" value="SEL-1-LIKE PROTEIN"/>
    <property type="match status" value="1"/>
</dbReference>
<dbReference type="AlphaFoldDB" id="A0A7Z2T7W4"/>
<feature type="region of interest" description="Disordered" evidence="1">
    <location>
        <begin position="353"/>
        <end position="409"/>
    </location>
</feature>
<dbReference type="SMART" id="SM00671">
    <property type="entry name" value="SEL1"/>
    <property type="match status" value="5"/>
</dbReference>
<dbReference type="SUPFAM" id="SSF81901">
    <property type="entry name" value="HCP-like"/>
    <property type="match status" value="1"/>
</dbReference>
<organism evidence="3 4">
    <name type="scientific">Vibrio astriarenae</name>
    <dbReference type="NCBI Taxonomy" id="1481923"/>
    <lineage>
        <taxon>Bacteria</taxon>
        <taxon>Pseudomonadati</taxon>
        <taxon>Pseudomonadota</taxon>
        <taxon>Gammaproteobacteria</taxon>
        <taxon>Vibrionales</taxon>
        <taxon>Vibrionaceae</taxon>
        <taxon>Vibrio</taxon>
    </lineage>
</organism>
<dbReference type="Gene3D" id="1.25.40.10">
    <property type="entry name" value="Tetratricopeptide repeat domain"/>
    <property type="match status" value="1"/>
</dbReference>
<keyword evidence="2" id="KW-0472">Membrane</keyword>
<dbReference type="PANTHER" id="PTHR11102:SF160">
    <property type="entry name" value="ERAD-ASSOCIATED E3 UBIQUITIN-PROTEIN LIGASE COMPONENT HRD3"/>
    <property type="match status" value="1"/>
</dbReference>
<keyword evidence="2" id="KW-0812">Transmembrane</keyword>
<evidence type="ECO:0000313" key="4">
    <source>
        <dbReference type="Proteomes" id="UP000464262"/>
    </source>
</evidence>
<dbReference type="KEGG" id="vas:GT360_20520"/>
<keyword evidence="4" id="KW-1185">Reference proteome</keyword>
<protein>
    <recommendedName>
        <fullName evidence="5">Sel1 repeat family protein</fullName>
    </recommendedName>
</protein>
<sequence length="409" mass="46116">MSFIGIAVGLAGVSLISMFLWMLSLSLRKKRMEQEKKERDRQYRLTLARAKEQEHQERIMKAEYGHIPTILYLAKEAERKNTREALYWYEKAADLDNVHGMQGVIKISQLHAEDLVLKEKAKFWKKCVKAFNGDLTSKYETGVALIYGQGIAKDPERGLEHVISAAELDHIDSVLFLGQWFQAKDNPLSEPEKSLHWNKVAAKLGDKRGMLSLGKNYLKGVGTEVNFFQGCYWLERAAEKGSPEAMCLAGEIWIDKKPNGNAIAYTWLFMAAHYGWQPARQLRDKVGNSIGVDSVVGLQSLTKPLIRKISDGKVPKHSLIRAFNKLYKRKVPIPKKVAIPADDLAVDVLAAEMSQHQHSQDQANPSNLNQVPSMSSEDLEPSKANTDLDQHQAQPLDFSQTPMDSSFKQ</sequence>
<name>A0A7Z2T7W4_9VIBR</name>
<dbReference type="Proteomes" id="UP000464262">
    <property type="component" value="Chromosome 2"/>
</dbReference>
<dbReference type="Pfam" id="PF08238">
    <property type="entry name" value="Sel1"/>
    <property type="match status" value="3"/>
</dbReference>
<feature type="compositionally biased region" description="Polar residues" evidence="1">
    <location>
        <begin position="383"/>
        <end position="409"/>
    </location>
</feature>
<gene>
    <name evidence="3" type="ORF">GT360_20520</name>
</gene>
<reference evidence="3 4" key="1">
    <citation type="submission" date="2020-01" db="EMBL/GenBank/DDBJ databases">
        <title>Whole genome and functional gene identification of agarase of Vibrio HN897.</title>
        <authorList>
            <person name="Liu Y."/>
            <person name="Zhao Z."/>
        </authorList>
    </citation>
    <scope>NUCLEOTIDE SEQUENCE [LARGE SCALE GENOMIC DNA]</scope>
    <source>
        <strain evidence="3 4">HN897</strain>
    </source>
</reference>
<keyword evidence="2" id="KW-1133">Transmembrane helix</keyword>
<feature type="transmembrane region" description="Helical" evidence="2">
    <location>
        <begin position="6"/>
        <end position="27"/>
    </location>
</feature>
<accession>A0A7Z2T7W4</accession>
<dbReference type="RefSeq" id="WP_164650788.1">
    <property type="nucleotide sequence ID" value="NZ_CP047476.1"/>
</dbReference>
<evidence type="ECO:0000256" key="1">
    <source>
        <dbReference type="SAM" id="MobiDB-lite"/>
    </source>
</evidence>